<dbReference type="Pfam" id="PF02562">
    <property type="entry name" value="PhoH"/>
    <property type="match status" value="1"/>
</dbReference>
<organism evidence="9 10">
    <name type="scientific">Escherichia phage FFH2</name>
    <dbReference type="NCBI Taxonomy" id="1446490"/>
    <lineage>
        <taxon>Viruses</taxon>
        <taxon>Duplodnaviria</taxon>
        <taxon>Heunggongvirae</taxon>
        <taxon>Uroviricota</taxon>
        <taxon>Caudoviricetes</taxon>
        <taxon>Vequintavirinae</taxon>
        <taxon>Vequintavirus</taxon>
        <taxon>Vequintavirus PDX</taxon>
        <taxon>Vequintavirus FFH2</taxon>
    </lineage>
</organism>
<name>A0A023MHB4_9CAUD</name>
<evidence type="ECO:0000313" key="9">
    <source>
        <dbReference type="EMBL" id="AHN83700.1"/>
    </source>
</evidence>
<evidence type="ECO:0000313" key="10">
    <source>
        <dbReference type="Proteomes" id="UP000026907"/>
    </source>
</evidence>
<dbReference type="RefSeq" id="YP_009031021.1">
    <property type="nucleotide sequence ID" value="NC_024134.1"/>
</dbReference>
<evidence type="ECO:0000256" key="3">
    <source>
        <dbReference type="ARBA" id="ARBA00022490"/>
    </source>
</evidence>
<keyword evidence="10" id="KW-1185">Reference proteome</keyword>
<accession>A0A023MHB4</accession>
<dbReference type="Gene3D" id="3.40.50.300">
    <property type="entry name" value="P-loop containing nucleotide triphosphate hydrolases"/>
    <property type="match status" value="1"/>
</dbReference>
<dbReference type="InterPro" id="IPR027417">
    <property type="entry name" value="P-loop_NTPase"/>
</dbReference>
<comment type="similarity">
    <text evidence="2">Belongs to the PhoH family.</text>
</comment>
<keyword evidence="4" id="KW-0547">Nucleotide-binding</keyword>
<dbReference type="EMBL" id="KJ190158">
    <property type="protein sequence ID" value="AHN83700.1"/>
    <property type="molecule type" value="Genomic_DNA"/>
</dbReference>
<dbReference type="InterPro" id="IPR051451">
    <property type="entry name" value="PhoH2-like"/>
</dbReference>
<evidence type="ECO:0000256" key="1">
    <source>
        <dbReference type="ARBA" id="ARBA00004496"/>
    </source>
</evidence>
<evidence type="ECO:0000256" key="4">
    <source>
        <dbReference type="ARBA" id="ARBA00022741"/>
    </source>
</evidence>
<keyword evidence="5" id="KW-0067">ATP-binding</keyword>
<comment type="subcellular location">
    <subcellularLocation>
        <location evidence="1">Cytoplasm</location>
    </subcellularLocation>
</comment>
<evidence type="ECO:0000256" key="2">
    <source>
        <dbReference type="ARBA" id="ARBA00010393"/>
    </source>
</evidence>
<proteinExistence type="inferred from homology"/>
<dbReference type="KEGG" id="vg:19486837"/>
<feature type="region of interest" description="Disordered" evidence="7">
    <location>
        <begin position="1"/>
        <end position="43"/>
    </location>
</feature>
<sequence length="262" mass="29560">MGRAKETKRMRDEAREARKSDRLRKAAEKFADEREHTAPALRPMNKKQQKYLDYLGSRKIIIVNGVFGSGKTFMASAYAGDLLRKNEIDKIIVARPYVQTGKTSGFKPGNAMQKLWPYLRSMMDTICRRVGKGAFAAMLGDGQNSRIEICEVESIRGRSFDERCFVLIDEAQQTNPEEMLSIITRISDQATLVIMGDNSQRDIPGKSGLAWVTDFFTRHPDPEVGMISFDSPDDVVRSGLGRQIALNLIEDRANHIWTPVSE</sequence>
<reference evidence="9 10" key="1">
    <citation type="journal article" date="2014" name="Genome Announc.">
        <title>Complete Genome Sequences of Two Escherichia coli O157:H7 Phages Effective in Limiting Contamination of Food Products.</title>
        <authorList>
            <person name="Hong Y."/>
            <person name="Pan Y."/>
            <person name="Harman N.J."/>
            <person name="Ebner P.D."/>
        </authorList>
    </citation>
    <scope>NUCLEOTIDE SEQUENCE [LARGE SCALE GENOMIC DNA]</scope>
</reference>
<feature type="domain" description="PhoH-like protein" evidence="8">
    <location>
        <begin position="41"/>
        <end position="245"/>
    </location>
</feature>
<dbReference type="InterPro" id="IPR003714">
    <property type="entry name" value="PhoH"/>
</dbReference>
<dbReference type="PANTHER" id="PTHR30473:SF1">
    <property type="entry name" value="PHOH-LIKE PROTEIN"/>
    <property type="match status" value="1"/>
</dbReference>
<evidence type="ECO:0000256" key="7">
    <source>
        <dbReference type="SAM" id="MobiDB-lite"/>
    </source>
</evidence>
<protein>
    <recommendedName>
        <fullName evidence="6">PhoH-like protein</fullName>
    </recommendedName>
</protein>
<feature type="compositionally biased region" description="Basic and acidic residues" evidence="7">
    <location>
        <begin position="1"/>
        <end position="37"/>
    </location>
</feature>
<dbReference type="SUPFAM" id="SSF52540">
    <property type="entry name" value="P-loop containing nucleoside triphosphate hydrolases"/>
    <property type="match status" value="1"/>
</dbReference>
<evidence type="ECO:0000259" key="8">
    <source>
        <dbReference type="Pfam" id="PF02562"/>
    </source>
</evidence>
<dbReference type="GO" id="GO:0005524">
    <property type="term" value="F:ATP binding"/>
    <property type="evidence" value="ECO:0007669"/>
    <property type="project" value="UniProtKB-KW"/>
</dbReference>
<evidence type="ECO:0000256" key="6">
    <source>
        <dbReference type="ARBA" id="ARBA00039970"/>
    </source>
</evidence>
<keyword evidence="3" id="KW-0963">Cytoplasm</keyword>
<dbReference type="GeneID" id="19486837"/>
<dbReference type="PANTHER" id="PTHR30473">
    <property type="entry name" value="PROTEIN PHOH"/>
    <property type="match status" value="1"/>
</dbReference>
<evidence type="ECO:0000256" key="5">
    <source>
        <dbReference type="ARBA" id="ARBA00022840"/>
    </source>
</evidence>
<dbReference type="Proteomes" id="UP000026907">
    <property type="component" value="Segment"/>
</dbReference>